<evidence type="ECO:0000313" key="4">
    <source>
        <dbReference type="Proteomes" id="UP000748025"/>
    </source>
</evidence>
<feature type="non-terminal residue" evidence="3">
    <location>
        <position position="100"/>
    </location>
</feature>
<proteinExistence type="predicted"/>
<keyword evidence="4" id="KW-1185">Reference proteome</keyword>
<evidence type="ECO:0000313" key="3">
    <source>
        <dbReference type="EMBL" id="KAG5986882.1"/>
    </source>
</evidence>
<dbReference type="OrthoDB" id="3352408at2759"/>
<dbReference type="Pfam" id="PF00690">
    <property type="entry name" value="Cation_ATPase_N"/>
    <property type="match status" value="1"/>
</dbReference>
<accession>A0A9P7N2S7</accession>
<dbReference type="SUPFAM" id="SSF81665">
    <property type="entry name" value="Calcium ATPase, transmembrane domain M"/>
    <property type="match status" value="1"/>
</dbReference>
<dbReference type="InterPro" id="IPR004014">
    <property type="entry name" value="ATPase_P-typ_cation-transptr_N"/>
</dbReference>
<gene>
    <name evidence="3" type="ORF">E4U43_005305</name>
</gene>
<comment type="caution">
    <text evidence="3">The sequence shown here is derived from an EMBL/GenBank/DDBJ whole genome shotgun (WGS) entry which is preliminary data.</text>
</comment>
<dbReference type="SMART" id="SM00831">
    <property type="entry name" value="Cation_ATPase_N"/>
    <property type="match status" value="1"/>
</dbReference>
<protein>
    <recommendedName>
        <fullName evidence="2">Cation-transporting P-type ATPase N-terminal domain-containing protein</fullName>
    </recommendedName>
</protein>
<reference evidence="3" key="1">
    <citation type="journal article" date="2020" name="bioRxiv">
        <title>Whole genome comparisons of ergot fungi reveals the divergence and evolution of species within the genus Claviceps are the result of varying mechanisms driving genome evolution and host range expansion.</title>
        <authorList>
            <person name="Wyka S.A."/>
            <person name="Mondo S.J."/>
            <person name="Liu M."/>
            <person name="Dettman J."/>
            <person name="Nalam V."/>
            <person name="Broders K.D."/>
        </authorList>
    </citation>
    <scope>NUCLEOTIDE SEQUENCE</scope>
    <source>
        <strain evidence="3">CCC 602</strain>
    </source>
</reference>
<dbReference type="AlphaFoldDB" id="A0A9P7N2S7"/>
<organism evidence="3 4">
    <name type="scientific">Claviceps pusilla</name>
    <dbReference type="NCBI Taxonomy" id="123648"/>
    <lineage>
        <taxon>Eukaryota</taxon>
        <taxon>Fungi</taxon>
        <taxon>Dikarya</taxon>
        <taxon>Ascomycota</taxon>
        <taxon>Pezizomycotina</taxon>
        <taxon>Sordariomycetes</taxon>
        <taxon>Hypocreomycetidae</taxon>
        <taxon>Hypocreales</taxon>
        <taxon>Clavicipitaceae</taxon>
        <taxon>Claviceps</taxon>
    </lineage>
</organism>
<evidence type="ECO:0000259" key="2">
    <source>
        <dbReference type="SMART" id="SM00831"/>
    </source>
</evidence>
<name>A0A9P7N2S7_9HYPO</name>
<dbReference type="EMBL" id="SRPW01003473">
    <property type="protein sequence ID" value="KAG5986882.1"/>
    <property type="molecule type" value="Genomic_DNA"/>
</dbReference>
<feature type="domain" description="Cation-transporting P-type ATPase N-terminal" evidence="2">
    <location>
        <begin position="40"/>
        <end position="100"/>
    </location>
</feature>
<feature type="region of interest" description="Disordered" evidence="1">
    <location>
        <begin position="1"/>
        <end position="45"/>
    </location>
</feature>
<dbReference type="InterPro" id="IPR023298">
    <property type="entry name" value="ATPase_P-typ_TM_dom_sf"/>
</dbReference>
<dbReference type="Proteomes" id="UP000748025">
    <property type="component" value="Unassembled WGS sequence"/>
</dbReference>
<feature type="compositionally biased region" description="Low complexity" evidence="1">
    <location>
        <begin position="7"/>
        <end position="16"/>
    </location>
</feature>
<evidence type="ECO:0000256" key="1">
    <source>
        <dbReference type="SAM" id="MobiDB-lite"/>
    </source>
</evidence>
<sequence length="100" mass="11236">MDKRASQYQQQQQQQKQKQKQKHPLAGHTSGQSNKPLSRPAHGLSWEEVLRELDADASQGLSAADAAERLVRYGANELKQRKGVQPFAILMQQILNAMTL</sequence>